<dbReference type="PANTHER" id="PTHR30055">
    <property type="entry name" value="HTH-TYPE TRANSCRIPTIONAL REGULATOR RUTR"/>
    <property type="match status" value="1"/>
</dbReference>
<keyword evidence="3" id="KW-0804">Transcription</keyword>
<dbReference type="SUPFAM" id="SSF46689">
    <property type="entry name" value="Homeodomain-like"/>
    <property type="match status" value="2"/>
</dbReference>
<feature type="domain" description="HTH tetR-type" evidence="5">
    <location>
        <begin position="9"/>
        <end position="69"/>
    </location>
</feature>
<evidence type="ECO:0000256" key="2">
    <source>
        <dbReference type="ARBA" id="ARBA00023125"/>
    </source>
</evidence>
<dbReference type="PANTHER" id="PTHR30055:SF234">
    <property type="entry name" value="HTH-TYPE TRANSCRIPTIONAL REGULATOR BETI"/>
    <property type="match status" value="1"/>
</dbReference>
<evidence type="ECO:0000313" key="6">
    <source>
        <dbReference type="EMBL" id="ATQ44588.1"/>
    </source>
</evidence>
<dbReference type="EMBL" id="CP024201">
    <property type="protein sequence ID" value="ATQ44588.1"/>
    <property type="molecule type" value="Genomic_DNA"/>
</dbReference>
<dbReference type="OrthoDB" id="7200397at2"/>
<evidence type="ECO:0000256" key="1">
    <source>
        <dbReference type="ARBA" id="ARBA00023015"/>
    </source>
</evidence>
<keyword evidence="2 4" id="KW-0238">DNA-binding</keyword>
<dbReference type="PROSITE" id="PS50977">
    <property type="entry name" value="HTH_TETR_2"/>
    <property type="match status" value="1"/>
</dbReference>
<dbReference type="GO" id="GO:0003700">
    <property type="term" value="F:DNA-binding transcription factor activity"/>
    <property type="evidence" value="ECO:0007669"/>
    <property type="project" value="TreeGrafter"/>
</dbReference>
<keyword evidence="7" id="KW-1185">Reference proteome</keyword>
<dbReference type="RefSeq" id="WP_099623836.1">
    <property type="nucleotide sequence ID" value="NZ_CP024201.1"/>
</dbReference>
<evidence type="ECO:0000256" key="4">
    <source>
        <dbReference type="PROSITE-ProRule" id="PRU00335"/>
    </source>
</evidence>
<sequence length="415" mass="45175">MTETDTSRAAEATRVINAAMTLVAESGLRGLTLRDLAQAVGKSTTVIVNLFGAKAGVVEAMANAAYDLDEAYHRDFAAEAGDVAFGRDALFALVGRYLRDRALPSAAFARVRQEMLAASTSYDFAASLLVRWETMRRATWTHILAHTPRLEAYGDVLATYLIVEEFYAGALAERAEYEMIAAEGLGGLIDHMFGRLDDPTPATDRYVDRFVIPGAPGDLLEPGSMKLKLLEAAADQILAEGVSAVTNRSVSGAVGTSTSTIAYHWSDMRAFVTDALWHAVFRGMPRYLDHRRPSGDARPDDARWTELMLLTLQPDGPGGRGFYVNYARLIAGICLEARRNPGFRELAMMLRGPEGGGTYVNRDDLWPTHFDLTRRAATRFALWIKGEALAAAATGRAPSPARLKQAAALLVSERS</sequence>
<feature type="DNA-binding region" description="H-T-H motif" evidence="4">
    <location>
        <begin position="32"/>
        <end position="51"/>
    </location>
</feature>
<keyword evidence="1" id="KW-0805">Transcription regulation</keyword>
<organism evidence="6 7">
    <name type="scientific">Caulobacter mirabilis</name>
    <dbReference type="NCBI Taxonomy" id="69666"/>
    <lineage>
        <taxon>Bacteria</taxon>
        <taxon>Pseudomonadati</taxon>
        <taxon>Pseudomonadota</taxon>
        <taxon>Alphaproteobacteria</taxon>
        <taxon>Caulobacterales</taxon>
        <taxon>Caulobacteraceae</taxon>
        <taxon>Caulobacter</taxon>
    </lineage>
</organism>
<protein>
    <submittedName>
        <fullName evidence="6">TetR family transcriptional regulator</fullName>
    </submittedName>
</protein>
<name>A0A2D2B2W8_9CAUL</name>
<evidence type="ECO:0000313" key="7">
    <source>
        <dbReference type="Proteomes" id="UP000228945"/>
    </source>
</evidence>
<dbReference type="AlphaFoldDB" id="A0A2D2B2W8"/>
<dbReference type="InterPro" id="IPR009057">
    <property type="entry name" value="Homeodomain-like_sf"/>
</dbReference>
<dbReference type="GO" id="GO:0000976">
    <property type="term" value="F:transcription cis-regulatory region binding"/>
    <property type="evidence" value="ECO:0007669"/>
    <property type="project" value="TreeGrafter"/>
</dbReference>
<dbReference type="InterPro" id="IPR001647">
    <property type="entry name" value="HTH_TetR"/>
</dbReference>
<dbReference type="InterPro" id="IPR050109">
    <property type="entry name" value="HTH-type_TetR-like_transc_reg"/>
</dbReference>
<proteinExistence type="predicted"/>
<evidence type="ECO:0000259" key="5">
    <source>
        <dbReference type="PROSITE" id="PS50977"/>
    </source>
</evidence>
<dbReference type="Gene3D" id="1.10.357.10">
    <property type="entry name" value="Tetracycline Repressor, domain 2"/>
    <property type="match status" value="2"/>
</dbReference>
<gene>
    <name evidence="6" type="ORF">CSW64_20430</name>
</gene>
<reference evidence="6 7" key="1">
    <citation type="submission" date="2017-10" db="EMBL/GenBank/DDBJ databases">
        <title>Genome sequence of Caulobacter mirabilis FWC38.</title>
        <authorList>
            <person name="Fiebig A."/>
            <person name="Crosson S."/>
        </authorList>
    </citation>
    <scope>NUCLEOTIDE SEQUENCE [LARGE SCALE GENOMIC DNA]</scope>
    <source>
        <strain evidence="6 7">FWC 38</strain>
    </source>
</reference>
<evidence type="ECO:0000256" key="3">
    <source>
        <dbReference type="ARBA" id="ARBA00023163"/>
    </source>
</evidence>
<dbReference type="Proteomes" id="UP000228945">
    <property type="component" value="Chromosome"/>
</dbReference>
<accession>A0A2D2B2W8</accession>
<dbReference type="KEGG" id="cmb:CSW64_20430"/>